<organism evidence="2 3">
    <name type="scientific">Coprinellus micaceus</name>
    <name type="common">Glistening ink-cap mushroom</name>
    <name type="synonym">Coprinus micaceus</name>
    <dbReference type="NCBI Taxonomy" id="71717"/>
    <lineage>
        <taxon>Eukaryota</taxon>
        <taxon>Fungi</taxon>
        <taxon>Dikarya</taxon>
        <taxon>Basidiomycota</taxon>
        <taxon>Agaricomycotina</taxon>
        <taxon>Agaricomycetes</taxon>
        <taxon>Agaricomycetidae</taxon>
        <taxon>Agaricales</taxon>
        <taxon>Agaricineae</taxon>
        <taxon>Psathyrellaceae</taxon>
        <taxon>Coprinellus</taxon>
    </lineage>
</organism>
<gene>
    <name evidence="2" type="ORF">FA13DRAFT_1709382</name>
</gene>
<feature type="region of interest" description="Disordered" evidence="1">
    <location>
        <begin position="1"/>
        <end position="21"/>
    </location>
</feature>
<dbReference type="STRING" id="71717.A0A4Y7TD79"/>
<keyword evidence="3" id="KW-1185">Reference proteome</keyword>
<feature type="compositionally biased region" description="Acidic residues" evidence="1">
    <location>
        <begin position="1177"/>
        <end position="1190"/>
    </location>
</feature>
<name>A0A4Y7TD79_COPMI</name>
<feature type="compositionally biased region" description="Acidic residues" evidence="1">
    <location>
        <begin position="1232"/>
        <end position="1244"/>
    </location>
</feature>
<dbReference type="Pfam" id="PF18759">
    <property type="entry name" value="Plavaka"/>
    <property type="match status" value="1"/>
</dbReference>
<feature type="compositionally biased region" description="Basic and acidic residues" evidence="1">
    <location>
        <begin position="1163"/>
        <end position="1176"/>
    </location>
</feature>
<dbReference type="Proteomes" id="UP000298030">
    <property type="component" value="Unassembled WGS sequence"/>
</dbReference>
<dbReference type="AlphaFoldDB" id="A0A4Y7TD79"/>
<dbReference type="InterPro" id="IPR041078">
    <property type="entry name" value="Plavaka"/>
</dbReference>
<comment type="caution">
    <text evidence="2">The sequence shown here is derived from an EMBL/GenBank/DDBJ whole genome shotgun (WGS) entry which is preliminary data.</text>
</comment>
<reference evidence="2 3" key="1">
    <citation type="journal article" date="2019" name="Nat. Ecol. Evol.">
        <title>Megaphylogeny resolves global patterns of mushroom evolution.</title>
        <authorList>
            <person name="Varga T."/>
            <person name="Krizsan K."/>
            <person name="Foldi C."/>
            <person name="Dima B."/>
            <person name="Sanchez-Garcia M."/>
            <person name="Sanchez-Ramirez S."/>
            <person name="Szollosi G.J."/>
            <person name="Szarkandi J.G."/>
            <person name="Papp V."/>
            <person name="Albert L."/>
            <person name="Andreopoulos W."/>
            <person name="Angelini C."/>
            <person name="Antonin V."/>
            <person name="Barry K.W."/>
            <person name="Bougher N.L."/>
            <person name="Buchanan P."/>
            <person name="Buyck B."/>
            <person name="Bense V."/>
            <person name="Catcheside P."/>
            <person name="Chovatia M."/>
            <person name="Cooper J."/>
            <person name="Damon W."/>
            <person name="Desjardin D."/>
            <person name="Finy P."/>
            <person name="Geml J."/>
            <person name="Haridas S."/>
            <person name="Hughes K."/>
            <person name="Justo A."/>
            <person name="Karasinski D."/>
            <person name="Kautmanova I."/>
            <person name="Kiss B."/>
            <person name="Kocsube S."/>
            <person name="Kotiranta H."/>
            <person name="LaButti K.M."/>
            <person name="Lechner B.E."/>
            <person name="Liimatainen K."/>
            <person name="Lipzen A."/>
            <person name="Lukacs Z."/>
            <person name="Mihaltcheva S."/>
            <person name="Morgado L.N."/>
            <person name="Niskanen T."/>
            <person name="Noordeloos M.E."/>
            <person name="Ohm R.A."/>
            <person name="Ortiz-Santana B."/>
            <person name="Ovrebo C."/>
            <person name="Racz N."/>
            <person name="Riley R."/>
            <person name="Savchenko A."/>
            <person name="Shiryaev A."/>
            <person name="Soop K."/>
            <person name="Spirin V."/>
            <person name="Szebenyi C."/>
            <person name="Tomsovsky M."/>
            <person name="Tulloss R.E."/>
            <person name="Uehling J."/>
            <person name="Grigoriev I.V."/>
            <person name="Vagvolgyi C."/>
            <person name="Papp T."/>
            <person name="Martin F.M."/>
            <person name="Miettinen O."/>
            <person name="Hibbett D.S."/>
            <person name="Nagy L.G."/>
        </authorList>
    </citation>
    <scope>NUCLEOTIDE SEQUENCE [LARGE SCALE GENOMIC DNA]</scope>
    <source>
        <strain evidence="2 3">FP101781</strain>
    </source>
</reference>
<evidence type="ECO:0000256" key="1">
    <source>
        <dbReference type="SAM" id="MobiDB-lite"/>
    </source>
</evidence>
<sequence length="1252" mass="142580">MDGHAEDLGLGEANGPKIPMQDMTLEGQEPECLESRPAYSLGEGLPSPPQCLPVSGGGPDLQPDWQGSMSEGMVVDYLEGMKEPPTIKCGHSALPPYYDLLPAIGFQLEPDTELGMNIHSVPFQTKQDVFRLCKVFLFGRPSYSPDDILALGHLADGPTLEKKKIRFAMPEDAEPDDTGSQSSSVVELPPELKAATNIFPNKSIQIWMDWWYTRRSVISSKAAVDDLLKNVIQNPEWKREEMAGFRMDLGIKAIDEYEANAQLWDNWESRSVTIAVPCEGRCCPEQGPSLHQYTVSGIMLRPILEVIRSAFGGPTGEFMHIAPFQEWRYFEDPGVPPECQHHEVYASDAFFDAHEECLKITLGMDSDLEVVVAALMVGSDSTQLSQFGRKDLWPIYLTFGNISKHFRCKPSSRSLQHVAYLLKLSDEFQDWYNKTFGIPATDSVESHLRRELFHAIWLIMLDDDFMHAYLYGEEILFWDNVVRLVFPRFFTYSLDYLEKCAFAQFLPGNWFGGACTNTESRIMVACIKNLSTCPCPWCLTSKSKINLWGTAQDMSNRVRFARKDNITTQRAIQSARKYIYDNGLSFGSAEVVNKLGPKSLVPTRSAFSIRLSKHGFNHYNMLAPDVLHEAELGVIQATLIHLNRIIHSKCSELGLQTLNERFNDNASQTTKKAARDYEDMLQACHLFNPLCSGLTLIYYHSILADGNENEIVLDLLFELATWHALAKLRRHGNVSIVDLEASTRRLGIILRRFYDEICLNTDTQELPSNEVARMGPARKRCKKKKKTFNLFTYKVHALGHYPEFIRTSWSTKNPTILATRARKGTKEYIPSIAKQQRREDTAFKVKRAFQYQEVLQKRRQNARAPWLPSHYSEKLPFTPPNVHHHMSLEVKPANHIDLRKWLSSLEGDPAIKNFTRDLKIHILARLLGRLHEGDLLVFTDIELEDVIICNHRIYRHQVLRINFTTYDLRHCQDSVNPDGIQANIMILACGGGSIPGMVEHPYWYARILGVFHCEVKHHGPNSKSWESQTFKFLWVRWYGLDEDGALDTFRSKRLPQVGFIEPGFDTSPAFGFVDPAEVIRAVHLIPNVREERSDNGLPNSFVRQDDDGKDWNYFYINIFADRDLFMHYRGGGAGHESIRSAVDRFLADRDEVDEECRQEYIQKVKKKGQPDDKEQSDTEESAEGLQDEQDREGWKAGNLMEFGEDEDDFGYQRPTSDLSYLPSPGWVSDGGGGEEEEVDNEDEIGTFGLPDF</sequence>
<proteinExistence type="predicted"/>
<evidence type="ECO:0000313" key="3">
    <source>
        <dbReference type="Proteomes" id="UP000298030"/>
    </source>
</evidence>
<dbReference type="EMBL" id="QPFP01000017">
    <property type="protein sequence ID" value="TEB31914.1"/>
    <property type="molecule type" value="Genomic_DNA"/>
</dbReference>
<evidence type="ECO:0000313" key="2">
    <source>
        <dbReference type="EMBL" id="TEB31914.1"/>
    </source>
</evidence>
<protein>
    <submittedName>
        <fullName evidence="2">Uncharacterized protein</fullName>
    </submittedName>
</protein>
<feature type="region of interest" description="Disordered" evidence="1">
    <location>
        <begin position="1163"/>
        <end position="1252"/>
    </location>
</feature>
<dbReference type="OrthoDB" id="2687259at2759"/>
<accession>A0A4Y7TD79</accession>